<feature type="transmembrane region" description="Helical" evidence="1">
    <location>
        <begin position="133"/>
        <end position="156"/>
    </location>
</feature>
<proteinExistence type="predicted"/>
<reference evidence="2 3" key="1">
    <citation type="submission" date="2024-06" db="EMBL/GenBank/DDBJ databases">
        <title>A chromosome level genome sequence of Diviner's sage (Salvia divinorum).</title>
        <authorList>
            <person name="Ford S.A."/>
            <person name="Ro D.-K."/>
            <person name="Ness R.W."/>
            <person name="Phillips M.A."/>
        </authorList>
    </citation>
    <scope>NUCLEOTIDE SEQUENCE [LARGE SCALE GENOMIC DNA]</scope>
    <source>
        <strain evidence="2">SAF-2024a</strain>
        <tissue evidence="2">Leaf</tissue>
    </source>
</reference>
<evidence type="ECO:0000313" key="2">
    <source>
        <dbReference type="EMBL" id="KAL1550105.1"/>
    </source>
</evidence>
<name>A0ABD1H116_SALDI</name>
<keyword evidence="1" id="KW-1133">Transmembrane helix</keyword>
<evidence type="ECO:0000256" key="1">
    <source>
        <dbReference type="SAM" id="Phobius"/>
    </source>
</evidence>
<sequence length="157" mass="17503">MLYCKACFSNIRSGRLSAFAFARLETVFTSKSRAAPMTKEGAPWRLPSRVRENQSLSASPHSNSPPSPCLFRRHSTAGSHRIDAEVVALMLPLTRLIFPSSCHRFLPCSPSDSSKADNLSHHSLDRRPICRHVAALCSIFSARCIFLLLYLLLYLLA</sequence>
<accession>A0ABD1H116</accession>
<comment type="caution">
    <text evidence="2">The sequence shown here is derived from an EMBL/GenBank/DDBJ whole genome shotgun (WGS) entry which is preliminary data.</text>
</comment>
<protein>
    <submittedName>
        <fullName evidence="2">Uncharacterized protein</fullName>
    </submittedName>
</protein>
<organism evidence="2 3">
    <name type="scientific">Salvia divinorum</name>
    <name type="common">Maria pastora</name>
    <name type="synonym">Diviner's sage</name>
    <dbReference type="NCBI Taxonomy" id="28513"/>
    <lineage>
        <taxon>Eukaryota</taxon>
        <taxon>Viridiplantae</taxon>
        <taxon>Streptophyta</taxon>
        <taxon>Embryophyta</taxon>
        <taxon>Tracheophyta</taxon>
        <taxon>Spermatophyta</taxon>
        <taxon>Magnoliopsida</taxon>
        <taxon>eudicotyledons</taxon>
        <taxon>Gunneridae</taxon>
        <taxon>Pentapetalae</taxon>
        <taxon>asterids</taxon>
        <taxon>lamiids</taxon>
        <taxon>Lamiales</taxon>
        <taxon>Lamiaceae</taxon>
        <taxon>Nepetoideae</taxon>
        <taxon>Mentheae</taxon>
        <taxon>Salviinae</taxon>
        <taxon>Salvia</taxon>
        <taxon>Salvia subgen. Calosphace</taxon>
    </lineage>
</organism>
<keyword evidence="1" id="KW-0472">Membrane</keyword>
<keyword evidence="1" id="KW-0812">Transmembrane</keyword>
<dbReference type="EMBL" id="JBEAFC010000007">
    <property type="protein sequence ID" value="KAL1550105.1"/>
    <property type="molecule type" value="Genomic_DNA"/>
</dbReference>
<dbReference type="Proteomes" id="UP001567538">
    <property type="component" value="Unassembled WGS sequence"/>
</dbReference>
<dbReference type="AlphaFoldDB" id="A0ABD1H116"/>
<gene>
    <name evidence="2" type="ORF">AAHA92_18113</name>
</gene>
<evidence type="ECO:0000313" key="3">
    <source>
        <dbReference type="Proteomes" id="UP001567538"/>
    </source>
</evidence>
<keyword evidence="3" id="KW-1185">Reference proteome</keyword>